<protein>
    <recommendedName>
        <fullName evidence="1">Carrier domain-containing protein</fullName>
    </recommendedName>
</protein>
<dbReference type="EMBL" id="MFSP01000163">
    <property type="protein sequence ID" value="OGI63022.1"/>
    <property type="molecule type" value="Genomic_DNA"/>
</dbReference>
<gene>
    <name evidence="2" type="ORF">A2W18_13100</name>
</gene>
<evidence type="ECO:0000313" key="2">
    <source>
        <dbReference type="EMBL" id="OGI63022.1"/>
    </source>
</evidence>
<dbReference type="PROSITE" id="PS50075">
    <property type="entry name" value="CARRIER"/>
    <property type="match status" value="1"/>
</dbReference>
<organism evidence="2 3">
    <name type="scientific">Candidatus Muproteobacteria bacterium RBG_16_60_9</name>
    <dbReference type="NCBI Taxonomy" id="1817755"/>
    <lineage>
        <taxon>Bacteria</taxon>
        <taxon>Pseudomonadati</taxon>
        <taxon>Pseudomonadota</taxon>
        <taxon>Candidatus Muproteobacteria</taxon>
    </lineage>
</organism>
<comment type="caution">
    <text evidence="2">The sequence shown here is derived from an EMBL/GenBank/DDBJ whole genome shotgun (WGS) entry which is preliminary data.</text>
</comment>
<accession>A0A1F6V049</accession>
<dbReference type="Proteomes" id="UP000179076">
    <property type="component" value="Unassembled WGS sequence"/>
</dbReference>
<evidence type="ECO:0000259" key="1">
    <source>
        <dbReference type="PROSITE" id="PS50075"/>
    </source>
</evidence>
<dbReference type="InterPro" id="IPR009081">
    <property type="entry name" value="PP-bd_ACP"/>
</dbReference>
<dbReference type="InterPro" id="IPR036736">
    <property type="entry name" value="ACP-like_sf"/>
</dbReference>
<dbReference type="SUPFAM" id="SSF47336">
    <property type="entry name" value="ACP-like"/>
    <property type="match status" value="1"/>
</dbReference>
<evidence type="ECO:0000313" key="3">
    <source>
        <dbReference type="Proteomes" id="UP000179076"/>
    </source>
</evidence>
<dbReference type="AlphaFoldDB" id="A0A1F6V049"/>
<sequence>MRDIKRIVRDYIVENLLMGGQAEEVERATSFLTIGVLDSTGVVELVSFLEKTFDIKVLDQEMIPENLDSLANIERYINSKLS</sequence>
<feature type="domain" description="Carrier" evidence="1">
    <location>
        <begin position="2"/>
        <end position="81"/>
    </location>
</feature>
<name>A0A1F6V049_9PROT</name>
<reference evidence="2 3" key="1">
    <citation type="journal article" date="2016" name="Nat. Commun.">
        <title>Thousands of microbial genomes shed light on interconnected biogeochemical processes in an aquifer system.</title>
        <authorList>
            <person name="Anantharaman K."/>
            <person name="Brown C.T."/>
            <person name="Hug L.A."/>
            <person name="Sharon I."/>
            <person name="Castelle C.J."/>
            <person name="Probst A.J."/>
            <person name="Thomas B.C."/>
            <person name="Singh A."/>
            <person name="Wilkins M.J."/>
            <person name="Karaoz U."/>
            <person name="Brodie E.L."/>
            <person name="Williams K.H."/>
            <person name="Hubbard S.S."/>
            <person name="Banfield J.F."/>
        </authorList>
    </citation>
    <scope>NUCLEOTIDE SEQUENCE [LARGE SCALE GENOMIC DNA]</scope>
</reference>
<dbReference type="Gene3D" id="1.10.1200.10">
    <property type="entry name" value="ACP-like"/>
    <property type="match status" value="1"/>
</dbReference>
<proteinExistence type="predicted"/>